<evidence type="ECO:0000313" key="1">
    <source>
        <dbReference type="EMBL" id="QQP89021.1"/>
    </source>
</evidence>
<accession>A0ABX7B3V4</accession>
<organism evidence="1 2">
    <name type="scientific">Skermanella cutis</name>
    <dbReference type="NCBI Taxonomy" id="2775420"/>
    <lineage>
        <taxon>Bacteria</taxon>
        <taxon>Pseudomonadati</taxon>
        <taxon>Pseudomonadota</taxon>
        <taxon>Alphaproteobacteria</taxon>
        <taxon>Rhodospirillales</taxon>
        <taxon>Azospirillaceae</taxon>
        <taxon>Skermanella</taxon>
    </lineage>
</organism>
<protein>
    <submittedName>
        <fullName evidence="1">Uncharacterized protein</fullName>
    </submittedName>
</protein>
<dbReference type="EMBL" id="CP067420">
    <property type="protein sequence ID" value="QQP89021.1"/>
    <property type="molecule type" value="Genomic_DNA"/>
</dbReference>
<keyword evidence="2" id="KW-1185">Reference proteome</keyword>
<proteinExistence type="predicted"/>
<sequence>MEVQDKLAVLFCEAVSSIAEENGLPDTLIDVSSSELSLALSEARKDLMIMLARRVTLTSKSGGPDRFDGLSIGKLAGILVFRLSRYRIVHVNTSGMKSTDVRAMKLSSKLQELAALRFASETILKVRPLVWHPELLYVLSRRHINQEMLGVTFDVIATHCPNLTTASPLDKPPFDKFYRRAS</sequence>
<evidence type="ECO:0000313" key="2">
    <source>
        <dbReference type="Proteomes" id="UP000595197"/>
    </source>
</evidence>
<reference evidence="1" key="1">
    <citation type="submission" date="2021-02" db="EMBL/GenBank/DDBJ databases">
        <title>Skermanella TT6 skin isolate.</title>
        <authorList>
            <person name="Lee K."/>
            <person name="Ganzorig M."/>
        </authorList>
    </citation>
    <scope>NUCLEOTIDE SEQUENCE</scope>
    <source>
        <strain evidence="1">TT6</strain>
    </source>
</reference>
<dbReference type="Proteomes" id="UP000595197">
    <property type="component" value="Chromosome"/>
</dbReference>
<gene>
    <name evidence="1" type="ORF">IGS68_23940</name>
</gene>
<dbReference type="RefSeq" id="WP_201074728.1">
    <property type="nucleotide sequence ID" value="NZ_CP067420.1"/>
</dbReference>
<name>A0ABX7B3V4_9PROT</name>